<proteinExistence type="predicted"/>
<evidence type="ECO:0000313" key="2">
    <source>
        <dbReference type="EMBL" id="CAB4178510.1"/>
    </source>
</evidence>
<reference evidence="1" key="1">
    <citation type="submission" date="2020-04" db="EMBL/GenBank/DDBJ databases">
        <authorList>
            <person name="Chiriac C."/>
            <person name="Salcher M."/>
            <person name="Ghai R."/>
            <person name="Kavagutti S V."/>
        </authorList>
    </citation>
    <scope>NUCLEOTIDE SEQUENCE</scope>
</reference>
<evidence type="ECO:0000313" key="1">
    <source>
        <dbReference type="EMBL" id="CAB4147303.1"/>
    </source>
</evidence>
<organism evidence="1">
    <name type="scientific">uncultured Caudovirales phage</name>
    <dbReference type="NCBI Taxonomy" id="2100421"/>
    <lineage>
        <taxon>Viruses</taxon>
        <taxon>Duplodnaviria</taxon>
        <taxon>Heunggongvirae</taxon>
        <taxon>Uroviricota</taxon>
        <taxon>Caudoviricetes</taxon>
        <taxon>Peduoviridae</taxon>
        <taxon>Maltschvirus</taxon>
        <taxon>Maltschvirus maltsch</taxon>
    </lineage>
</organism>
<evidence type="ECO:0000313" key="3">
    <source>
        <dbReference type="EMBL" id="CAB4187882.1"/>
    </source>
</evidence>
<gene>
    <name evidence="2" type="ORF">UFOVP1017_22</name>
    <name evidence="3" type="ORF">UFOVP1168_22</name>
    <name evidence="4" type="ORF">UFOVP1617_31</name>
    <name evidence="1" type="ORF">UFOVP511_22</name>
</gene>
<dbReference type="EMBL" id="LR796490">
    <property type="protein sequence ID" value="CAB4147303.1"/>
    <property type="molecule type" value="Genomic_DNA"/>
</dbReference>
<name>A0A6J5MPG7_9CAUD</name>
<dbReference type="EMBL" id="LR796968">
    <property type="protein sequence ID" value="CAB4178510.1"/>
    <property type="molecule type" value="Genomic_DNA"/>
</dbReference>
<protein>
    <submittedName>
        <fullName evidence="1">Uncharacterized protein</fullName>
    </submittedName>
</protein>
<sequence length="90" mass="10632">MLPSIQWTPIQIAVFRREILRETCRQFAKHWTQEDGTGISWRTVQGWEGTTRLRRPEYFVRCQLSAAFRGLAAHKANKHLWEVLPPNEEV</sequence>
<evidence type="ECO:0000313" key="4">
    <source>
        <dbReference type="EMBL" id="CAB4219598.1"/>
    </source>
</evidence>
<dbReference type="EMBL" id="LR797483">
    <property type="protein sequence ID" value="CAB4219598.1"/>
    <property type="molecule type" value="Genomic_DNA"/>
</dbReference>
<accession>A0A6J5MPG7</accession>
<dbReference type="EMBL" id="LR797116">
    <property type="protein sequence ID" value="CAB4187882.1"/>
    <property type="molecule type" value="Genomic_DNA"/>
</dbReference>